<accession>A0ABR7NFQ4</accession>
<keyword evidence="2" id="KW-1185">Reference proteome</keyword>
<comment type="caution">
    <text evidence="1">The sequence shown here is derived from an EMBL/GenBank/DDBJ whole genome shotgun (WGS) entry which is preliminary data.</text>
</comment>
<gene>
    <name evidence="1" type="ORF">H8717_02290</name>
</gene>
<organism evidence="1 2">
    <name type="scientific">Yanshouia hominis</name>
    <dbReference type="NCBI Taxonomy" id="2763673"/>
    <lineage>
        <taxon>Bacteria</taxon>
        <taxon>Bacillati</taxon>
        <taxon>Bacillota</taxon>
        <taxon>Clostridia</taxon>
        <taxon>Eubacteriales</taxon>
        <taxon>Oscillospiraceae</taxon>
        <taxon>Yanshouia</taxon>
    </lineage>
</organism>
<proteinExistence type="predicted"/>
<dbReference type="Proteomes" id="UP000658131">
    <property type="component" value="Unassembled WGS sequence"/>
</dbReference>
<dbReference type="RefSeq" id="WP_262398890.1">
    <property type="nucleotide sequence ID" value="NZ_JACRTB010000003.1"/>
</dbReference>
<reference evidence="1 2" key="1">
    <citation type="submission" date="2020-08" db="EMBL/GenBank/DDBJ databases">
        <title>Genome public.</title>
        <authorList>
            <person name="Liu C."/>
            <person name="Sun Q."/>
        </authorList>
    </citation>
    <scope>NUCLEOTIDE SEQUENCE [LARGE SCALE GENOMIC DNA]</scope>
    <source>
        <strain evidence="1 2">BX1</strain>
    </source>
</reference>
<dbReference type="InterPro" id="IPR015001">
    <property type="entry name" value="DUF1850"/>
</dbReference>
<dbReference type="Pfam" id="PF08905">
    <property type="entry name" value="DUF1850"/>
    <property type="match status" value="1"/>
</dbReference>
<protein>
    <submittedName>
        <fullName evidence="1">DUF1850 domain-containing protein</fullName>
    </submittedName>
</protein>
<sequence length="147" mass="16701">MVIIIAAALLFSPHSFLTLRNRDTGELYGRYPMKEGGRFSVEFKHSINLSPVIDVYQIEDGDIYVEETIYYHFGAGVQTELNEGETLTYGEDGSMIVGNIHQLRNNVGYIVGTVYDHLLTVNGREISLRDLCGKNAAVRFNYEWQLF</sequence>
<evidence type="ECO:0000313" key="2">
    <source>
        <dbReference type="Proteomes" id="UP000658131"/>
    </source>
</evidence>
<dbReference type="EMBL" id="JACRTB010000003">
    <property type="protein sequence ID" value="MBC8575242.1"/>
    <property type="molecule type" value="Genomic_DNA"/>
</dbReference>
<evidence type="ECO:0000313" key="1">
    <source>
        <dbReference type="EMBL" id="MBC8575242.1"/>
    </source>
</evidence>
<name>A0ABR7NFQ4_9FIRM</name>